<sequence length="806" mass="87496">MKSLTEAEAAERAALIEVERYDIAVDLTELPEGPRVRTTSTITFATREPGATTFVDAAATVLRATLNGRDLGKAEGGRLVLSGLESHNTLVVDCEQENTRDGAGVHKAVDPADGEVYLWTSLEPDQARFVWACFDQPDLKAPHAFTVTAPPSWTVTSNSGEATTSATGASTVWTFADTPPLSPYNTVVNAGPFHQVRRSVGGYDLGLYCRRSLAPVLERDADGLFELTGQGLQFYGEQFGMPFPQKRYDQVFVPEFGGAMENYGCVTVTDSYLRRAEPTPTETEFTTRILLHEMAHMWFGNIVTMRWWDDLWLNESFAEFAANWCATEATRFVNSWARHLTDHKLTAYLADQGPISHPIRQPIRDVAQAMSIFDSITYPKGAAVLRQLQAYVGEDAFRAGMTAYFSRFAWQNTTLSDLTDELAAASGKDLDAWRDGWLTTAGTDRFVLETTGEQPVLVGTGPAGPPRPQVLAVSAYTERDGRLERTQRLLADVDDVRTRLDLPSGADFYLVNDDDLTFATTRPAQPQAAAKLPTPIARAVAVAATWDALINGEETAAATVTGLVPVLEVETAPAVAETYLRLAADVAEYWAPGALQPALNEQVAQAALRLAADPSRRQVALRTLARVTTDLDALFDAAGDDVDLGWRALIRKSELGGDTGAQVADLLARDPDPDAKVRAVTVRAAAPDAEAKEEVWRALTGREVPLGSLSVVAAAFWRPGQDEVLAGYGDRYLEFLPSADHGAMVPAFFYTQFLFPVFGVDEALLARAVAAAEGDLTPLVAKTVRGRADEVARMLRSRAETVGGDA</sequence>
<dbReference type="Gene3D" id="1.10.390.10">
    <property type="entry name" value="Neutral Protease Domain 2"/>
    <property type="match status" value="1"/>
</dbReference>
<organism evidence="17 18">
    <name type="scientific">Kineosporia succinea</name>
    <dbReference type="NCBI Taxonomy" id="84632"/>
    <lineage>
        <taxon>Bacteria</taxon>
        <taxon>Bacillati</taxon>
        <taxon>Actinomycetota</taxon>
        <taxon>Actinomycetes</taxon>
        <taxon>Kineosporiales</taxon>
        <taxon>Kineosporiaceae</taxon>
        <taxon>Kineosporia</taxon>
    </lineage>
</organism>
<evidence type="ECO:0000313" key="17">
    <source>
        <dbReference type="EMBL" id="MDP9831269.1"/>
    </source>
</evidence>
<reference evidence="17 18" key="1">
    <citation type="submission" date="2023-07" db="EMBL/GenBank/DDBJ databases">
        <title>Sequencing the genomes of 1000 actinobacteria strains.</title>
        <authorList>
            <person name="Klenk H.-P."/>
        </authorList>
    </citation>
    <scope>NUCLEOTIDE SEQUENCE [LARGE SCALE GENOMIC DNA]</scope>
    <source>
        <strain evidence="17 18">DSM 44388</strain>
    </source>
</reference>
<dbReference type="RefSeq" id="WP_307250877.1">
    <property type="nucleotide sequence ID" value="NZ_JAUSQZ010000001.1"/>
</dbReference>
<evidence type="ECO:0000256" key="3">
    <source>
        <dbReference type="ARBA" id="ARBA00010136"/>
    </source>
</evidence>
<proteinExistence type="inferred from homology"/>
<evidence type="ECO:0000313" key="18">
    <source>
        <dbReference type="Proteomes" id="UP001235712"/>
    </source>
</evidence>
<keyword evidence="18" id="KW-1185">Reference proteome</keyword>
<dbReference type="InterPro" id="IPR050344">
    <property type="entry name" value="Peptidase_M1_aminopeptidases"/>
</dbReference>
<feature type="domain" description="Aminopeptidase N-like N-terminal" evidence="16">
    <location>
        <begin position="115"/>
        <end position="184"/>
    </location>
</feature>
<evidence type="ECO:0000256" key="8">
    <source>
        <dbReference type="ARBA" id="ARBA00022723"/>
    </source>
</evidence>
<dbReference type="CDD" id="cd09602">
    <property type="entry name" value="M1_APN"/>
    <property type="match status" value="1"/>
</dbReference>
<evidence type="ECO:0000256" key="5">
    <source>
        <dbReference type="ARBA" id="ARBA00015611"/>
    </source>
</evidence>
<evidence type="ECO:0000256" key="7">
    <source>
        <dbReference type="ARBA" id="ARBA00022670"/>
    </source>
</evidence>
<keyword evidence="8" id="KW-0479">Metal-binding</keyword>
<dbReference type="PANTHER" id="PTHR11533:SF174">
    <property type="entry name" value="PUROMYCIN-SENSITIVE AMINOPEPTIDASE-RELATED"/>
    <property type="match status" value="1"/>
</dbReference>
<evidence type="ECO:0000256" key="13">
    <source>
        <dbReference type="ARBA" id="ARBA00031533"/>
    </source>
</evidence>
<comment type="caution">
    <text evidence="17">The sequence shown here is derived from an EMBL/GenBank/DDBJ whole genome shotgun (WGS) entry which is preliminary data.</text>
</comment>
<dbReference type="GO" id="GO:0016285">
    <property type="term" value="F:alanyl aminopeptidase activity"/>
    <property type="evidence" value="ECO:0007669"/>
    <property type="project" value="UniProtKB-EC"/>
</dbReference>
<dbReference type="InterPro" id="IPR042097">
    <property type="entry name" value="Aminopeptidase_N-like_N_sf"/>
</dbReference>
<dbReference type="InterPro" id="IPR001930">
    <property type="entry name" value="Peptidase_M1"/>
</dbReference>
<protein>
    <recommendedName>
        <fullName evidence="5">Aminopeptidase N</fullName>
        <ecNumber evidence="4">3.4.11.2</ecNumber>
    </recommendedName>
    <alternativeName>
        <fullName evidence="12">Alanine aminopeptidase</fullName>
    </alternativeName>
    <alternativeName>
        <fullName evidence="13">Lysyl aminopeptidase</fullName>
    </alternativeName>
</protein>
<keyword evidence="11" id="KW-0482">Metalloprotease</keyword>
<evidence type="ECO:0000256" key="1">
    <source>
        <dbReference type="ARBA" id="ARBA00000098"/>
    </source>
</evidence>
<dbReference type="NCBIfam" id="TIGR02412">
    <property type="entry name" value="pepN_strep_liv"/>
    <property type="match status" value="1"/>
</dbReference>
<evidence type="ECO:0000256" key="4">
    <source>
        <dbReference type="ARBA" id="ARBA00012564"/>
    </source>
</evidence>
<evidence type="ECO:0000256" key="2">
    <source>
        <dbReference type="ARBA" id="ARBA00001947"/>
    </source>
</evidence>
<feature type="domain" description="Peptidase M1 membrane alanine aminopeptidase" evidence="14">
    <location>
        <begin position="226"/>
        <end position="437"/>
    </location>
</feature>
<keyword evidence="7" id="KW-0645">Protease</keyword>
<evidence type="ECO:0000256" key="6">
    <source>
        <dbReference type="ARBA" id="ARBA00022438"/>
    </source>
</evidence>
<dbReference type="InterPro" id="IPR027268">
    <property type="entry name" value="Peptidase_M4/M1_CTD_sf"/>
</dbReference>
<dbReference type="EC" id="3.4.11.2" evidence="4"/>
<comment type="similarity">
    <text evidence="3">Belongs to the peptidase M1 family.</text>
</comment>
<keyword evidence="10" id="KW-0862">Zinc</keyword>
<evidence type="ECO:0000259" key="16">
    <source>
        <dbReference type="Pfam" id="PF17900"/>
    </source>
</evidence>
<dbReference type="SUPFAM" id="SSF55486">
    <property type="entry name" value="Metalloproteases ('zincins'), catalytic domain"/>
    <property type="match status" value="1"/>
</dbReference>
<evidence type="ECO:0000259" key="15">
    <source>
        <dbReference type="Pfam" id="PF11838"/>
    </source>
</evidence>
<evidence type="ECO:0000259" key="14">
    <source>
        <dbReference type="Pfam" id="PF01433"/>
    </source>
</evidence>
<dbReference type="PANTHER" id="PTHR11533">
    <property type="entry name" value="PROTEASE M1 ZINC METALLOPROTEASE"/>
    <property type="match status" value="1"/>
</dbReference>
<dbReference type="SUPFAM" id="SSF63737">
    <property type="entry name" value="Leukotriene A4 hydrolase N-terminal domain"/>
    <property type="match status" value="1"/>
</dbReference>
<dbReference type="InterPro" id="IPR024571">
    <property type="entry name" value="ERAP1-like_C_dom"/>
</dbReference>
<dbReference type="InterPro" id="IPR014782">
    <property type="entry name" value="Peptidase_M1_dom"/>
</dbReference>
<keyword evidence="6 17" id="KW-0031">Aminopeptidase</keyword>
<dbReference type="PRINTS" id="PR00756">
    <property type="entry name" value="ALADIPTASE"/>
</dbReference>
<gene>
    <name evidence="17" type="ORF">J2S57_007018</name>
</gene>
<dbReference type="Pfam" id="PF11838">
    <property type="entry name" value="ERAP1_C"/>
    <property type="match status" value="1"/>
</dbReference>
<dbReference type="EMBL" id="JAUSQZ010000001">
    <property type="protein sequence ID" value="MDP9831269.1"/>
    <property type="molecule type" value="Genomic_DNA"/>
</dbReference>
<dbReference type="Pfam" id="PF17900">
    <property type="entry name" value="Peptidase_M1_N"/>
    <property type="match status" value="1"/>
</dbReference>
<feature type="domain" description="ERAP1-like C-terminal" evidence="15">
    <location>
        <begin position="508"/>
        <end position="768"/>
    </location>
</feature>
<comment type="cofactor">
    <cofactor evidence="2">
        <name>Zn(2+)</name>
        <dbReference type="ChEBI" id="CHEBI:29105"/>
    </cofactor>
</comment>
<accession>A0ABT9PFU9</accession>
<comment type="catalytic activity">
    <reaction evidence="1">
        <text>Release of an N-terminal amino acid, Xaa-|-Yaa- from a peptide, amide or arylamide. Xaa is preferably Ala, but may be most amino acids including Pro (slow action). When a terminal hydrophobic residue is followed by a prolyl residue, the two may be released as an intact Xaa-Pro dipeptide.</text>
        <dbReference type="EC" id="3.4.11.2"/>
    </reaction>
</comment>
<evidence type="ECO:0000256" key="12">
    <source>
        <dbReference type="ARBA" id="ARBA00029811"/>
    </source>
</evidence>
<dbReference type="Proteomes" id="UP001235712">
    <property type="component" value="Unassembled WGS sequence"/>
</dbReference>
<evidence type="ECO:0000256" key="11">
    <source>
        <dbReference type="ARBA" id="ARBA00023049"/>
    </source>
</evidence>
<dbReference type="InterPro" id="IPR012778">
    <property type="entry name" value="Pept_M1_aminopeptidase"/>
</dbReference>
<dbReference type="Pfam" id="PF01433">
    <property type="entry name" value="Peptidase_M1"/>
    <property type="match status" value="1"/>
</dbReference>
<name>A0ABT9PFU9_9ACTN</name>
<dbReference type="InterPro" id="IPR045357">
    <property type="entry name" value="Aminopeptidase_N-like_N"/>
</dbReference>
<keyword evidence="9 17" id="KW-0378">Hydrolase</keyword>
<evidence type="ECO:0000256" key="10">
    <source>
        <dbReference type="ARBA" id="ARBA00022833"/>
    </source>
</evidence>
<evidence type="ECO:0000256" key="9">
    <source>
        <dbReference type="ARBA" id="ARBA00022801"/>
    </source>
</evidence>
<dbReference type="Gene3D" id="2.60.40.1730">
    <property type="entry name" value="tricorn interacting facor f3 domain"/>
    <property type="match status" value="1"/>
</dbReference>